<dbReference type="RefSeq" id="XP_033528587.1">
    <property type="nucleotide sequence ID" value="XM_033663118.1"/>
</dbReference>
<keyword evidence="2" id="KW-1133">Transmembrane helix</keyword>
<accession>A0A6A6AQX4</accession>
<evidence type="ECO:0000313" key="3">
    <source>
        <dbReference type="EMBL" id="KAF2134200.1"/>
    </source>
</evidence>
<dbReference type="PANTHER" id="PTHR42069">
    <property type="entry name" value="HYPHAL ANASTAMOSIS-8 PROTEIN"/>
    <property type="match status" value="1"/>
</dbReference>
<feature type="region of interest" description="Disordered" evidence="1">
    <location>
        <begin position="76"/>
        <end position="111"/>
    </location>
</feature>
<organism evidence="3 4">
    <name type="scientific">Dothidotthia symphoricarpi CBS 119687</name>
    <dbReference type="NCBI Taxonomy" id="1392245"/>
    <lineage>
        <taxon>Eukaryota</taxon>
        <taxon>Fungi</taxon>
        <taxon>Dikarya</taxon>
        <taxon>Ascomycota</taxon>
        <taxon>Pezizomycotina</taxon>
        <taxon>Dothideomycetes</taxon>
        <taxon>Pleosporomycetidae</taxon>
        <taxon>Pleosporales</taxon>
        <taxon>Dothidotthiaceae</taxon>
        <taxon>Dothidotthia</taxon>
    </lineage>
</organism>
<keyword evidence="2" id="KW-0472">Membrane</keyword>
<dbReference type="Proteomes" id="UP000799771">
    <property type="component" value="Unassembled WGS sequence"/>
</dbReference>
<dbReference type="PANTHER" id="PTHR42069:SF1">
    <property type="entry name" value="MARVEL DOMAIN-CONTAINING PROTEIN"/>
    <property type="match status" value="1"/>
</dbReference>
<feature type="region of interest" description="Disordered" evidence="1">
    <location>
        <begin position="350"/>
        <end position="383"/>
    </location>
</feature>
<dbReference type="AlphaFoldDB" id="A0A6A6AQX4"/>
<protein>
    <recommendedName>
        <fullName evidence="5">MARVEL domain-containing protein</fullName>
    </recommendedName>
</protein>
<proteinExistence type="predicted"/>
<feature type="transmembrane region" description="Helical" evidence="2">
    <location>
        <begin position="194"/>
        <end position="219"/>
    </location>
</feature>
<evidence type="ECO:0000256" key="1">
    <source>
        <dbReference type="SAM" id="MobiDB-lite"/>
    </source>
</evidence>
<feature type="compositionally biased region" description="Polar residues" evidence="1">
    <location>
        <begin position="1"/>
        <end position="11"/>
    </location>
</feature>
<dbReference type="EMBL" id="ML977498">
    <property type="protein sequence ID" value="KAF2134200.1"/>
    <property type="molecule type" value="Genomic_DNA"/>
</dbReference>
<reference evidence="3" key="1">
    <citation type="journal article" date="2020" name="Stud. Mycol.">
        <title>101 Dothideomycetes genomes: a test case for predicting lifestyles and emergence of pathogens.</title>
        <authorList>
            <person name="Haridas S."/>
            <person name="Albert R."/>
            <person name="Binder M."/>
            <person name="Bloem J."/>
            <person name="Labutti K."/>
            <person name="Salamov A."/>
            <person name="Andreopoulos B."/>
            <person name="Baker S."/>
            <person name="Barry K."/>
            <person name="Bills G."/>
            <person name="Bluhm B."/>
            <person name="Cannon C."/>
            <person name="Castanera R."/>
            <person name="Culley D."/>
            <person name="Daum C."/>
            <person name="Ezra D."/>
            <person name="Gonzalez J."/>
            <person name="Henrissat B."/>
            <person name="Kuo A."/>
            <person name="Liang C."/>
            <person name="Lipzen A."/>
            <person name="Lutzoni F."/>
            <person name="Magnuson J."/>
            <person name="Mondo S."/>
            <person name="Nolan M."/>
            <person name="Ohm R."/>
            <person name="Pangilinan J."/>
            <person name="Park H.-J."/>
            <person name="Ramirez L."/>
            <person name="Alfaro M."/>
            <person name="Sun H."/>
            <person name="Tritt A."/>
            <person name="Yoshinaga Y."/>
            <person name="Zwiers L.-H."/>
            <person name="Turgeon B."/>
            <person name="Goodwin S."/>
            <person name="Spatafora J."/>
            <person name="Crous P."/>
            <person name="Grigoriev I."/>
        </authorList>
    </citation>
    <scope>NUCLEOTIDE SEQUENCE</scope>
    <source>
        <strain evidence="3">CBS 119687</strain>
    </source>
</reference>
<feature type="transmembrane region" description="Helical" evidence="2">
    <location>
        <begin position="296"/>
        <end position="323"/>
    </location>
</feature>
<feature type="transmembrane region" description="Helical" evidence="2">
    <location>
        <begin position="149"/>
        <end position="174"/>
    </location>
</feature>
<gene>
    <name evidence="3" type="ORF">P153DRAFT_281036</name>
</gene>
<dbReference type="GeneID" id="54403550"/>
<feature type="compositionally biased region" description="Low complexity" evidence="1">
    <location>
        <begin position="359"/>
        <end position="368"/>
    </location>
</feature>
<feature type="transmembrane region" description="Helical" evidence="2">
    <location>
        <begin position="231"/>
        <end position="255"/>
    </location>
</feature>
<feature type="region of interest" description="Disordered" evidence="1">
    <location>
        <begin position="469"/>
        <end position="498"/>
    </location>
</feature>
<keyword evidence="4" id="KW-1185">Reference proteome</keyword>
<sequence length="498" mass="55327">MATNNKKTLTVTIEKRRSNESLSVRTPRTARFAEATAVNSPIDGPKSPLGFTTNHYRPQPQVSDVGFGYVQSVEMEETDRRYLPPPTPKTPLRSAMKSPGAPPRTPGHASMMLSPTFAQERELEKHEASTDKEQAKDLKIKVRVRMAKVFLRGISFACSLIVLSMLSTVLTIFFATKQLPKRNNLPPWADNTMIWPQVMLLVIAVISLIMSITVLLAYWRGGHERAEKVAAYYTVFAVGFFIFSIVMWAIAAAVFNQSKAQNNNKDMWGWSCVDNKRRHLFEDDISYGLICRLQNWGLVCCIIEVVIEVLVISIYGIVFYRFWSKRKLRKSMAQRDRARSDLYLAQLRSQSAPNTPGFGPMSPRSGGWRPPPGHPAYVDPHSAAENGESESVQYAYAREIAQPQPFQLQAPPIKITGATPKIDQDGFGSPVRTHAASPPLPPLSPGFQERRNEHVAAAPGEQQYAAVPIPGAYTPLASPSYPPPQQASGFDFGPSVTK</sequence>
<keyword evidence="2" id="KW-0812">Transmembrane</keyword>
<dbReference type="OrthoDB" id="5420724at2759"/>
<feature type="region of interest" description="Disordered" evidence="1">
    <location>
        <begin position="1"/>
        <end position="26"/>
    </location>
</feature>
<name>A0A6A6AQX4_9PLEO</name>
<evidence type="ECO:0008006" key="5">
    <source>
        <dbReference type="Google" id="ProtNLM"/>
    </source>
</evidence>
<evidence type="ECO:0000256" key="2">
    <source>
        <dbReference type="SAM" id="Phobius"/>
    </source>
</evidence>
<evidence type="ECO:0000313" key="4">
    <source>
        <dbReference type="Proteomes" id="UP000799771"/>
    </source>
</evidence>